<dbReference type="InterPro" id="IPR051164">
    <property type="entry name" value="NmrA-like_oxidored"/>
</dbReference>
<dbReference type="PANTHER" id="PTHR42748">
    <property type="entry name" value="NITROGEN METABOLITE REPRESSION PROTEIN NMRA FAMILY MEMBER"/>
    <property type="match status" value="1"/>
</dbReference>
<comment type="similarity">
    <text evidence="1">Belongs to the NmrA-type oxidoreductase family.</text>
</comment>
<dbReference type="CDD" id="cd05251">
    <property type="entry name" value="NmrA_like_SDR_a"/>
    <property type="match status" value="1"/>
</dbReference>
<feature type="domain" description="NmrA-like" evidence="3">
    <location>
        <begin position="5"/>
        <end position="280"/>
    </location>
</feature>
<evidence type="ECO:0000259" key="3">
    <source>
        <dbReference type="Pfam" id="PF05368"/>
    </source>
</evidence>
<sequence length="296" mass="32480">MERGQKTIVVMGATGRQGGATARRLLADGWKVRAFTRDASSAAASALARAGAELREGNMEDRPSLVKAMEGAYGVFSVQPPEWDPSDAAAKREIRLGVQVADAAKQAGVRHYVYSSVGGADRQSRFRYLAKTEIERHVREIGLQATVLRPAGFMESYAKPMFGLRQGKLTDGMRPDVPVKLIAVEDIGAFAGMAFREPQTFIGRTIELAGDAPTSTALAASLSRALRRPIRYERIPIETIRSLNGTLASIYEWLNGESYEVDFAELRRLHPGLMTFDDWLARQGTQYLKASLEASE</sequence>
<evidence type="ECO:0000313" key="5">
    <source>
        <dbReference type="Proteomes" id="UP000535838"/>
    </source>
</evidence>
<proteinExistence type="inferred from homology"/>
<gene>
    <name evidence="4" type="ORF">H7B67_12015</name>
</gene>
<keyword evidence="5" id="KW-1185">Reference proteome</keyword>
<evidence type="ECO:0000313" key="4">
    <source>
        <dbReference type="EMBL" id="MBB6634836.1"/>
    </source>
</evidence>
<dbReference type="SUPFAM" id="SSF51735">
    <property type="entry name" value="NAD(P)-binding Rossmann-fold domains"/>
    <property type="match status" value="1"/>
</dbReference>
<dbReference type="PANTHER" id="PTHR42748:SF7">
    <property type="entry name" value="NMRA LIKE REDOX SENSOR 1-RELATED"/>
    <property type="match status" value="1"/>
</dbReference>
<dbReference type="Gene3D" id="3.40.50.720">
    <property type="entry name" value="NAD(P)-binding Rossmann-like Domain"/>
    <property type="match status" value="1"/>
</dbReference>
<dbReference type="InterPro" id="IPR008030">
    <property type="entry name" value="NmrA-like"/>
</dbReference>
<accession>A0A841SW44</accession>
<name>A0A841SW44_9BACL</name>
<dbReference type="Proteomes" id="UP000535838">
    <property type="component" value="Unassembled WGS sequence"/>
</dbReference>
<dbReference type="Pfam" id="PF05368">
    <property type="entry name" value="NmrA"/>
    <property type="match status" value="1"/>
</dbReference>
<comment type="caution">
    <text evidence="4">The sequence shown here is derived from an EMBL/GenBank/DDBJ whole genome shotgun (WGS) entry which is preliminary data.</text>
</comment>
<keyword evidence="2" id="KW-0521">NADP</keyword>
<evidence type="ECO:0000256" key="2">
    <source>
        <dbReference type="ARBA" id="ARBA00022857"/>
    </source>
</evidence>
<organism evidence="4 5">
    <name type="scientific">Cohnella thailandensis</name>
    <dbReference type="NCBI Taxonomy" id="557557"/>
    <lineage>
        <taxon>Bacteria</taxon>
        <taxon>Bacillati</taxon>
        <taxon>Bacillota</taxon>
        <taxon>Bacilli</taxon>
        <taxon>Bacillales</taxon>
        <taxon>Paenibacillaceae</taxon>
        <taxon>Cohnella</taxon>
    </lineage>
</organism>
<protein>
    <submittedName>
        <fullName evidence="4">NmrA/HSCARG family protein</fullName>
    </submittedName>
</protein>
<dbReference type="EMBL" id="JACJVQ010000008">
    <property type="protein sequence ID" value="MBB6634836.1"/>
    <property type="molecule type" value="Genomic_DNA"/>
</dbReference>
<dbReference type="Gene3D" id="3.90.25.10">
    <property type="entry name" value="UDP-galactose 4-epimerase, domain 1"/>
    <property type="match status" value="1"/>
</dbReference>
<evidence type="ECO:0000256" key="1">
    <source>
        <dbReference type="ARBA" id="ARBA00006328"/>
    </source>
</evidence>
<dbReference type="AlphaFoldDB" id="A0A841SW44"/>
<reference evidence="4 5" key="1">
    <citation type="submission" date="2020-08" db="EMBL/GenBank/DDBJ databases">
        <title>Cohnella phylogeny.</title>
        <authorList>
            <person name="Dunlap C."/>
        </authorList>
    </citation>
    <scope>NUCLEOTIDE SEQUENCE [LARGE SCALE GENOMIC DNA]</scope>
    <source>
        <strain evidence="4 5">DSM 25241</strain>
    </source>
</reference>
<dbReference type="RefSeq" id="WP_185120070.1">
    <property type="nucleotide sequence ID" value="NZ_JACJVQ010000008.1"/>
</dbReference>
<dbReference type="InterPro" id="IPR036291">
    <property type="entry name" value="NAD(P)-bd_dom_sf"/>
</dbReference>